<dbReference type="PROSITE" id="PS50244">
    <property type="entry name" value="S5A_REDUCTASE"/>
    <property type="match status" value="1"/>
</dbReference>
<keyword evidence="2" id="KW-0472">Membrane</keyword>
<dbReference type="PANTHER" id="PTHR32251">
    <property type="entry name" value="3-OXO-5-ALPHA-STEROID 4-DEHYDROGENASE"/>
    <property type="match status" value="1"/>
</dbReference>
<evidence type="ECO:0000256" key="1">
    <source>
        <dbReference type="SAM" id="MobiDB-lite"/>
    </source>
</evidence>
<name>A0A6U3VV30_9STRA</name>
<dbReference type="Pfam" id="PF06966">
    <property type="entry name" value="DUF1295"/>
    <property type="match status" value="1"/>
</dbReference>
<dbReference type="EMBL" id="HBGN01040253">
    <property type="protein sequence ID" value="CAD9358931.1"/>
    <property type="molecule type" value="Transcribed_RNA"/>
</dbReference>
<dbReference type="PANTHER" id="PTHR32251:SF15">
    <property type="entry name" value="3-OXO-5-ALPHA-STEROID 4-DEHYDROGENASE (DUF1295)"/>
    <property type="match status" value="1"/>
</dbReference>
<feature type="transmembrane region" description="Helical" evidence="2">
    <location>
        <begin position="72"/>
        <end position="99"/>
    </location>
</feature>
<sequence length="394" mass="42227">MTSMPRRRRPVSSSSSRTFITVLLAFLFAAYDGIPTVTSFSAPSPITTQSLSSSTNVNHQRNIRQPASSLDAVGPAVAATAASALALPSLKTVSLACLIPTLSGFYKSEYGVSYAYGTAMTATSLLVLRSLLSASAPLDSIAVVHAAAVLFYGVRLNLFLAYREIFLPRFRHMRERIEDRAKSRGSRLSRTPFIVSCAALYAFLATPFLVTSKSCAEMSIKCCSGESGVVGIIWNLVRAAVVVTWGGFLIEAWGDFAKSIGKAQKGEDALITGGIFRFFRHPNYTGEIIGWASSCVAAFLAVAATSGKTLSAWMSMAPSLIACVLGASGISFVLTTATAGLERRQLEKYGDTDEYKEWVGKSWVGFQLVKKTKDEEETVVPGATEDNGSPTPEE</sequence>
<keyword evidence="2" id="KW-1133">Transmembrane helix</keyword>
<dbReference type="GO" id="GO:0016020">
    <property type="term" value="C:membrane"/>
    <property type="evidence" value="ECO:0007669"/>
    <property type="project" value="TreeGrafter"/>
</dbReference>
<dbReference type="EMBL" id="HBGN01040265">
    <property type="protein sequence ID" value="CAD9358939.1"/>
    <property type="molecule type" value="Transcribed_RNA"/>
</dbReference>
<feature type="transmembrane region" description="Helical" evidence="2">
    <location>
        <begin position="188"/>
        <end position="209"/>
    </location>
</feature>
<feature type="transmembrane region" description="Helical" evidence="2">
    <location>
        <begin position="111"/>
        <end position="132"/>
    </location>
</feature>
<proteinExistence type="predicted"/>
<feature type="region of interest" description="Disordered" evidence="1">
    <location>
        <begin position="374"/>
        <end position="394"/>
    </location>
</feature>
<organism evidence="4">
    <name type="scientific">Ditylum brightwellii</name>
    <dbReference type="NCBI Taxonomy" id="49249"/>
    <lineage>
        <taxon>Eukaryota</taxon>
        <taxon>Sar</taxon>
        <taxon>Stramenopiles</taxon>
        <taxon>Ochrophyta</taxon>
        <taxon>Bacillariophyta</taxon>
        <taxon>Mediophyceae</taxon>
        <taxon>Lithodesmiophycidae</taxon>
        <taxon>Lithodesmiales</taxon>
        <taxon>Lithodesmiaceae</taxon>
        <taxon>Ditylum</taxon>
    </lineage>
</organism>
<keyword evidence="2" id="KW-0812">Transmembrane</keyword>
<evidence type="ECO:0000313" key="4">
    <source>
        <dbReference type="EMBL" id="CAD9358939.1"/>
    </source>
</evidence>
<dbReference type="InterPro" id="IPR010721">
    <property type="entry name" value="UstE-like"/>
</dbReference>
<reference evidence="4" key="1">
    <citation type="submission" date="2021-01" db="EMBL/GenBank/DDBJ databases">
        <authorList>
            <person name="Corre E."/>
            <person name="Pelletier E."/>
            <person name="Niang G."/>
            <person name="Scheremetjew M."/>
            <person name="Finn R."/>
            <person name="Kale V."/>
            <person name="Holt S."/>
            <person name="Cochrane G."/>
            <person name="Meng A."/>
            <person name="Brown T."/>
            <person name="Cohen L."/>
        </authorList>
    </citation>
    <scope>NUCLEOTIDE SEQUENCE</scope>
    <source>
        <strain evidence="4">Pop2</strain>
    </source>
</reference>
<gene>
    <name evidence="3" type="ORF">DBRI1063_LOCUS25775</name>
    <name evidence="4" type="ORF">DBRI1063_LOCUS25779</name>
</gene>
<dbReference type="AlphaFoldDB" id="A0A6U3VV30"/>
<feature type="transmembrane region" description="Helical" evidence="2">
    <location>
        <begin position="288"/>
        <end position="307"/>
    </location>
</feature>
<evidence type="ECO:0000256" key="2">
    <source>
        <dbReference type="SAM" id="Phobius"/>
    </source>
</evidence>
<feature type="transmembrane region" description="Helical" evidence="2">
    <location>
        <begin position="144"/>
        <end position="167"/>
    </location>
</feature>
<evidence type="ECO:0000313" key="3">
    <source>
        <dbReference type="EMBL" id="CAD9358931.1"/>
    </source>
</evidence>
<dbReference type="Gene3D" id="1.20.120.1630">
    <property type="match status" value="1"/>
</dbReference>
<protein>
    <submittedName>
        <fullName evidence="4">Uncharacterized protein</fullName>
    </submittedName>
</protein>
<accession>A0A6U3VV30</accession>
<feature type="transmembrane region" description="Helical" evidence="2">
    <location>
        <begin position="319"/>
        <end position="341"/>
    </location>
</feature>
<feature type="transmembrane region" description="Helical" evidence="2">
    <location>
        <begin position="229"/>
        <end position="250"/>
    </location>
</feature>